<organism evidence="1 2">
    <name type="scientific">Paramecium sonneborni</name>
    <dbReference type="NCBI Taxonomy" id="65129"/>
    <lineage>
        <taxon>Eukaryota</taxon>
        <taxon>Sar</taxon>
        <taxon>Alveolata</taxon>
        <taxon>Ciliophora</taxon>
        <taxon>Intramacronucleata</taxon>
        <taxon>Oligohymenophorea</taxon>
        <taxon>Peniculida</taxon>
        <taxon>Parameciidae</taxon>
        <taxon>Paramecium</taxon>
    </lineage>
</organism>
<accession>A0A8S1LWB8</accession>
<keyword evidence="2" id="KW-1185">Reference proteome</keyword>
<sequence length="50" mass="5997">MQINYQINTFTNALKQLREAVNIKQVNHDQNCNIKYSDCDSEFQFLKQRC</sequence>
<dbReference type="Proteomes" id="UP000692954">
    <property type="component" value="Unassembled WGS sequence"/>
</dbReference>
<gene>
    <name evidence="1" type="ORF">PSON_ATCC_30995.1.T0290106</name>
</gene>
<proteinExistence type="predicted"/>
<protein>
    <submittedName>
        <fullName evidence="1">Uncharacterized protein</fullName>
    </submittedName>
</protein>
<dbReference type="EMBL" id="CAJJDN010000029">
    <property type="protein sequence ID" value="CAD8072320.1"/>
    <property type="molecule type" value="Genomic_DNA"/>
</dbReference>
<comment type="caution">
    <text evidence="1">The sequence shown here is derived from an EMBL/GenBank/DDBJ whole genome shotgun (WGS) entry which is preliminary data.</text>
</comment>
<name>A0A8S1LWB8_9CILI</name>
<evidence type="ECO:0000313" key="1">
    <source>
        <dbReference type="EMBL" id="CAD8072320.1"/>
    </source>
</evidence>
<evidence type="ECO:0000313" key="2">
    <source>
        <dbReference type="Proteomes" id="UP000692954"/>
    </source>
</evidence>
<dbReference type="AlphaFoldDB" id="A0A8S1LWB8"/>
<reference evidence="1" key="1">
    <citation type="submission" date="2021-01" db="EMBL/GenBank/DDBJ databases">
        <authorList>
            <consortium name="Genoscope - CEA"/>
            <person name="William W."/>
        </authorList>
    </citation>
    <scope>NUCLEOTIDE SEQUENCE</scope>
</reference>